<name>E1QWE4_OLSUV</name>
<dbReference type="GeneID" id="78512750"/>
<protein>
    <recommendedName>
        <fullName evidence="6">Copper-sensing transcriptional repressor CsoR</fullName>
    </recommendedName>
</protein>
<dbReference type="PANTHER" id="PTHR33677">
    <property type="entry name" value="TRANSCRIPTIONAL REPRESSOR FRMR-RELATED"/>
    <property type="match status" value="1"/>
</dbReference>
<evidence type="ECO:0000256" key="3">
    <source>
        <dbReference type="SAM" id="MobiDB-lite"/>
    </source>
</evidence>
<dbReference type="AlphaFoldDB" id="E1QWE4"/>
<reference evidence="4 5" key="1">
    <citation type="journal article" date="2010" name="Stand. Genomic Sci.">
        <title>Complete genome sequence of Olsenella uli type strain (VPI D76D-27C).</title>
        <authorList>
            <person name="Goker M."/>
            <person name="Held B."/>
            <person name="Lucas S."/>
            <person name="Nolan M."/>
            <person name="Yasawong M."/>
            <person name="Glavina Del Rio T."/>
            <person name="Tice H."/>
            <person name="Cheng J.F."/>
            <person name="Bruce D."/>
            <person name="Detter J.C."/>
            <person name="Tapia R."/>
            <person name="Han C."/>
            <person name="Goodwin L."/>
            <person name="Pitluck S."/>
            <person name="Liolios K."/>
            <person name="Ivanova N."/>
            <person name="Mavromatis K."/>
            <person name="Mikhailova N."/>
            <person name="Pati A."/>
            <person name="Chen A."/>
            <person name="Palaniappan K."/>
            <person name="Land M."/>
            <person name="Hauser L."/>
            <person name="Chang Y.J."/>
            <person name="Jeffries C.D."/>
            <person name="Rohde M."/>
            <person name="Sikorski J."/>
            <person name="Pukall R."/>
            <person name="Woyke T."/>
            <person name="Bristow J."/>
            <person name="Eisen J.A."/>
            <person name="Markowitz V."/>
            <person name="Hugenholtz P."/>
            <person name="Kyrpides N.C."/>
            <person name="Klenk H.P."/>
            <person name="Lapidus A."/>
        </authorList>
    </citation>
    <scope>NUCLEOTIDE SEQUENCE [LARGE SCALE GENOMIC DNA]</scope>
    <source>
        <strain evidence="5">ATCC 49627 / DSM 7084 / CIP 109912 / JCM 12494 / NCIMB 702895 / VPI D76D-27C</strain>
    </source>
</reference>
<dbReference type="PANTHER" id="PTHR33677:SF3">
    <property type="entry name" value="COPPER-SENSING TRANSCRIPTIONAL REPRESSOR RICR"/>
    <property type="match status" value="1"/>
</dbReference>
<proteinExistence type="inferred from homology"/>
<dbReference type="HOGENOM" id="CLU_130332_0_0_11"/>
<accession>E1QWE4</accession>
<dbReference type="GO" id="GO:0003677">
    <property type="term" value="F:DNA binding"/>
    <property type="evidence" value="ECO:0007669"/>
    <property type="project" value="InterPro"/>
</dbReference>
<dbReference type="RefSeq" id="WP_013252199.1">
    <property type="nucleotide sequence ID" value="NC_014363.1"/>
</dbReference>
<dbReference type="EMBL" id="CP002106">
    <property type="protein sequence ID" value="ADK68447.1"/>
    <property type="molecule type" value="Genomic_DNA"/>
</dbReference>
<evidence type="ECO:0008006" key="6">
    <source>
        <dbReference type="Google" id="ProtNLM"/>
    </source>
</evidence>
<organism evidence="4 5">
    <name type="scientific">Olsenella uli (strain ATCC 49627 / DSM 7084 / CCUG 31166 / CIP 109912 / JCM 12494 / LMG 11480 / NCIMB 702895 / VPI D76D-27C)</name>
    <name type="common">Lactobacillus uli</name>
    <dbReference type="NCBI Taxonomy" id="633147"/>
    <lineage>
        <taxon>Bacteria</taxon>
        <taxon>Bacillati</taxon>
        <taxon>Actinomycetota</taxon>
        <taxon>Coriobacteriia</taxon>
        <taxon>Coriobacteriales</taxon>
        <taxon>Atopobiaceae</taxon>
        <taxon>Olsenella</taxon>
    </lineage>
</organism>
<evidence type="ECO:0000313" key="4">
    <source>
        <dbReference type="EMBL" id="ADK68447.1"/>
    </source>
</evidence>
<comment type="similarity">
    <text evidence="1">Belongs to the CsoR family.</text>
</comment>
<dbReference type="Proteomes" id="UP000000333">
    <property type="component" value="Chromosome"/>
</dbReference>
<dbReference type="STRING" id="633147.Olsu_1342"/>
<evidence type="ECO:0000313" key="5">
    <source>
        <dbReference type="Proteomes" id="UP000000333"/>
    </source>
</evidence>
<dbReference type="OrthoDB" id="9811244at2"/>
<dbReference type="Pfam" id="PF02583">
    <property type="entry name" value="Trns_repr_metal"/>
    <property type="match status" value="1"/>
</dbReference>
<feature type="region of interest" description="Disordered" evidence="3">
    <location>
        <begin position="1"/>
        <end position="22"/>
    </location>
</feature>
<dbReference type="KEGG" id="ols:Olsu_1342"/>
<dbReference type="GO" id="GO:0046872">
    <property type="term" value="F:metal ion binding"/>
    <property type="evidence" value="ECO:0007669"/>
    <property type="project" value="InterPro"/>
</dbReference>
<keyword evidence="5" id="KW-1185">Reference proteome</keyword>
<evidence type="ECO:0000256" key="1">
    <source>
        <dbReference type="ARBA" id="ARBA00005428"/>
    </source>
</evidence>
<keyword evidence="2" id="KW-0186">Copper</keyword>
<dbReference type="PATRIC" id="fig|633147.7.peg.183"/>
<evidence type="ECO:0000256" key="2">
    <source>
        <dbReference type="ARBA" id="ARBA00023008"/>
    </source>
</evidence>
<sequence>MPEKNASPASEGCCHQKATPRSEALKRDVACRINRAIGQLGGIKSMVEDDRYCADVLTQLVAVQSAVKAVSREIMQDHLETCVVERVQAGDTEAVDEVMQLLRKFM</sequence>
<dbReference type="InterPro" id="IPR038390">
    <property type="entry name" value="Metal_Tscrpt_repr_sf"/>
</dbReference>
<dbReference type="eggNOG" id="COG1937">
    <property type="taxonomic scope" value="Bacteria"/>
</dbReference>
<dbReference type="InterPro" id="IPR003735">
    <property type="entry name" value="Metal_Tscrpt_repr"/>
</dbReference>
<gene>
    <name evidence="4" type="ordered locus">Olsu_1342</name>
</gene>
<dbReference type="GO" id="GO:0045892">
    <property type="term" value="P:negative regulation of DNA-templated transcription"/>
    <property type="evidence" value="ECO:0007669"/>
    <property type="project" value="UniProtKB-ARBA"/>
</dbReference>
<dbReference type="Gene3D" id="1.20.58.1000">
    <property type="entry name" value="Metal-sensitive repressor, helix protomer"/>
    <property type="match status" value="1"/>
</dbReference>